<dbReference type="EMBL" id="CM055101">
    <property type="protein sequence ID" value="KAJ7540821.1"/>
    <property type="molecule type" value="Genomic_DNA"/>
</dbReference>
<gene>
    <name evidence="1" type="ORF">O6H91_10G032500</name>
</gene>
<organism evidence="1 2">
    <name type="scientific">Diphasiastrum complanatum</name>
    <name type="common">Issler's clubmoss</name>
    <name type="synonym">Lycopodium complanatum</name>
    <dbReference type="NCBI Taxonomy" id="34168"/>
    <lineage>
        <taxon>Eukaryota</taxon>
        <taxon>Viridiplantae</taxon>
        <taxon>Streptophyta</taxon>
        <taxon>Embryophyta</taxon>
        <taxon>Tracheophyta</taxon>
        <taxon>Lycopodiopsida</taxon>
        <taxon>Lycopodiales</taxon>
        <taxon>Lycopodiaceae</taxon>
        <taxon>Lycopodioideae</taxon>
        <taxon>Diphasiastrum</taxon>
    </lineage>
</organism>
<comment type="caution">
    <text evidence="1">The sequence shown here is derived from an EMBL/GenBank/DDBJ whole genome shotgun (WGS) entry which is preliminary data.</text>
</comment>
<sequence>MSGQAGDGWQGNWGSQHPAALAPTSSCYNSFKQTHFAAQEDQQAQCMSRSAGLFLSSNVPLQEGFRHTAPFNSQLLPSRLVLNPDLSGPNTVPAFVAPTFEVGFSTATTQQAHSSNATLLSSPQRPYFYPAAQSIPPTVSSTVYQPSHGGATKQEDLQFDDALQALLEGASQNSDQVQQTGGASSNDVSLQGLDWPTWAELVPEEGSIATCWTDLLSVDVGDDPERRTIHQAKKYATSLMPQASPSGEQQLHGGSFTTFSPGSSGSGGSAKQRLRWTPELHEHFVEAVNKLGGAEKATPKCVLKMMDVQGLTIYHVKSHLQKYRLAKYIPENPDGKTDRKRAAETVPMLDSSTVTEALRMQMEVQKRLHEQLEVQRQLQLRIEAQGKYLQQMFEEQRKVAGLPNRNSPTAERSTIVPPEDPSAPGFDIGLDSTLSLDLSPKEKSGTSIGISRTSDTMGTACAVTCLAGPSQGIQVSDDDNKLEDINLSSEIVSDQSPVYTDTKTSEHQVPTNETTGQAGSHVQSLQSEIKNTTFSEDSDLHLAAGKQSFDAAELNCSEIS</sequence>
<evidence type="ECO:0000313" key="1">
    <source>
        <dbReference type="EMBL" id="KAJ7540821.1"/>
    </source>
</evidence>
<reference evidence="2" key="1">
    <citation type="journal article" date="2024" name="Proc. Natl. Acad. Sci. U.S.A.">
        <title>Extraordinary preservation of gene collinearity over three hundred million years revealed in homosporous lycophytes.</title>
        <authorList>
            <person name="Li C."/>
            <person name="Wickell D."/>
            <person name="Kuo L.Y."/>
            <person name="Chen X."/>
            <person name="Nie B."/>
            <person name="Liao X."/>
            <person name="Peng D."/>
            <person name="Ji J."/>
            <person name="Jenkins J."/>
            <person name="Williams M."/>
            <person name="Shu S."/>
            <person name="Plott C."/>
            <person name="Barry K."/>
            <person name="Rajasekar S."/>
            <person name="Grimwood J."/>
            <person name="Han X."/>
            <person name="Sun S."/>
            <person name="Hou Z."/>
            <person name="He W."/>
            <person name="Dai G."/>
            <person name="Sun C."/>
            <person name="Schmutz J."/>
            <person name="Leebens-Mack J.H."/>
            <person name="Li F.W."/>
            <person name="Wang L."/>
        </authorList>
    </citation>
    <scope>NUCLEOTIDE SEQUENCE [LARGE SCALE GENOMIC DNA]</scope>
    <source>
        <strain evidence="2">cv. PW_Plant_1</strain>
    </source>
</reference>
<accession>A0ACC2CFJ5</accession>
<proteinExistence type="predicted"/>
<name>A0ACC2CFJ5_DIPCM</name>
<keyword evidence="2" id="KW-1185">Reference proteome</keyword>
<protein>
    <submittedName>
        <fullName evidence="1">Uncharacterized protein</fullName>
    </submittedName>
</protein>
<evidence type="ECO:0000313" key="2">
    <source>
        <dbReference type="Proteomes" id="UP001162992"/>
    </source>
</evidence>
<dbReference type="Proteomes" id="UP001162992">
    <property type="component" value="Chromosome 10"/>
</dbReference>